<evidence type="ECO:0000256" key="1">
    <source>
        <dbReference type="SAM" id="SignalP"/>
    </source>
</evidence>
<feature type="signal peptide" evidence="1">
    <location>
        <begin position="1"/>
        <end position="16"/>
    </location>
</feature>
<dbReference type="OrthoDB" id="427280at2759"/>
<organism evidence="3 4">
    <name type="scientific">Phaeosphaeria nodorum (strain SN15 / ATCC MYA-4574 / FGSC 10173)</name>
    <name type="common">Glume blotch fungus</name>
    <name type="synonym">Parastagonospora nodorum</name>
    <dbReference type="NCBI Taxonomy" id="321614"/>
    <lineage>
        <taxon>Eukaryota</taxon>
        <taxon>Fungi</taxon>
        <taxon>Dikarya</taxon>
        <taxon>Ascomycota</taxon>
        <taxon>Pezizomycotina</taxon>
        <taxon>Dothideomycetes</taxon>
        <taxon>Pleosporomycetidae</taxon>
        <taxon>Pleosporales</taxon>
        <taxon>Pleosporineae</taxon>
        <taxon>Phaeosphaeriaceae</taxon>
        <taxon>Parastagonospora</taxon>
    </lineage>
</organism>
<dbReference type="CDD" id="cd02981">
    <property type="entry name" value="PDI_b_family"/>
    <property type="match status" value="1"/>
</dbReference>
<evidence type="ECO:0000313" key="4">
    <source>
        <dbReference type="Proteomes" id="UP000663193"/>
    </source>
</evidence>
<dbReference type="CDD" id="cd02961">
    <property type="entry name" value="PDI_a_family"/>
    <property type="match status" value="1"/>
</dbReference>
<gene>
    <name evidence="3" type="ORF">JI435_050870</name>
</gene>
<dbReference type="PANTHER" id="PTHR22699:SF1">
    <property type="entry name" value="THIOREDOXIN DOMAIN-CONTAINING PROTEIN 16"/>
    <property type="match status" value="1"/>
</dbReference>
<dbReference type="InterPro" id="IPR013766">
    <property type="entry name" value="Thioredoxin_domain"/>
</dbReference>
<dbReference type="VEuPathDB" id="FungiDB:JI435_050870"/>
<feature type="domain" description="Thioredoxin" evidence="2">
    <location>
        <begin position="26"/>
        <end position="121"/>
    </location>
</feature>
<dbReference type="Proteomes" id="UP000663193">
    <property type="component" value="Chromosome 13"/>
</dbReference>
<accession>A0A7U2FFV2</accession>
<dbReference type="Pfam" id="PF13848">
    <property type="entry name" value="Thioredoxin_6"/>
    <property type="match status" value="1"/>
</dbReference>
<keyword evidence="1" id="KW-0732">Signal</keyword>
<proteinExistence type="predicted"/>
<protein>
    <recommendedName>
        <fullName evidence="2">Thioredoxin domain-containing protein</fullName>
    </recommendedName>
</protein>
<reference evidence="4" key="1">
    <citation type="journal article" date="2021" name="BMC Genomics">
        <title>Chromosome-level genome assembly and manually-curated proteome of model necrotroph Parastagonospora nodorum Sn15 reveals a genome-wide trove of candidate effector homologs, and redundancy of virulence-related functions within an accessory chromosome.</title>
        <authorList>
            <person name="Bertazzoni S."/>
            <person name="Jones D.A.B."/>
            <person name="Phan H.T."/>
            <person name="Tan K.-C."/>
            <person name="Hane J.K."/>
        </authorList>
    </citation>
    <scope>NUCLEOTIDE SEQUENCE [LARGE SCALE GENOMIC DNA]</scope>
    <source>
        <strain evidence="4">SN15 / ATCC MYA-4574 / FGSC 10173)</strain>
    </source>
</reference>
<evidence type="ECO:0000313" key="3">
    <source>
        <dbReference type="EMBL" id="QRD02111.1"/>
    </source>
</evidence>
<dbReference type="EMBL" id="CP069035">
    <property type="protein sequence ID" value="QRD02111.1"/>
    <property type="molecule type" value="Genomic_DNA"/>
</dbReference>
<keyword evidence="4" id="KW-1185">Reference proteome</keyword>
<dbReference type="InterPro" id="IPR036249">
    <property type="entry name" value="Thioredoxin-like_sf"/>
</dbReference>
<dbReference type="InterPro" id="IPR040090">
    <property type="entry name" value="TXNDC16"/>
</dbReference>
<feature type="chain" id="PRO_5031228165" description="Thioredoxin domain-containing protein" evidence="1">
    <location>
        <begin position="17"/>
        <end position="355"/>
    </location>
</feature>
<name>A0A7U2FFV2_PHANO</name>
<dbReference type="AlphaFoldDB" id="A0A7U2FFV2"/>
<dbReference type="OMA" id="RAQPWDG"/>
<dbReference type="Pfam" id="PF00085">
    <property type="entry name" value="Thioredoxin"/>
    <property type="match status" value="1"/>
</dbReference>
<sequence>MRTTTLLGCLPALSLAKLIEYPSEFQFNDLLKEHERVFVSFTSTALDSIAPLNDIFTKAAEDVSTPFISMDCHIGISPCQKYDVNSFPTFRLLERKKDDEKMEETRYRGPRTVKALMSFVRKHELPVLSKLGPEDKDFRRIDDVVFVAFLDPSDTENLETYQAVAQKNHLDFVFGYSTDSAIAEKESVKVPSIMCYRNNDNDNLSLDGPFTQENIEAFLLTARKSVIKDFSEKELSTFMQRDKLTVYIFTHTTDTVSIRRELTPTAKKLQSHVTFAVVDLAQYPDMPANFGTEMVGEQALVVHAPMNDQIFKYAQGKKIEGAAIEDMLMTILRGKASAGQTFGDAAEDEDGHDEL</sequence>
<dbReference type="SUPFAM" id="SSF52833">
    <property type="entry name" value="Thioredoxin-like"/>
    <property type="match status" value="2"/>
</dbReference>
<evidence type="ECO:0000259" key="2">
    <source>
        <dbReference type="Pfam" id="PF00085"/>
    </source>
</evidence>
<dbReference type="PANTHER" id="PTHR22699">
    <property type="entry name" value="THIOREDOXIN DOMAIN-CONTAINING PROTEIN 16"/>
    <property type="match status" value="1"/>
</dbReference>
<dbReference type="Gene3D" id="3.40.30.10">
    <property type="entry name" value="Glutaredoxin"/>
    <property type="match status" value="3"/>
</dbReference>